<feature type="compositionally biased region" description="Low complexity" evidence="1">
    <location>
        <begin position="86"/>
        <end position="106"/>
    </location>
</feature>
<keyword evidence="4" id="KW-1185">Reference proteome</keyword>
<feature type="compositionally biased region" description="Low complexity" evidence="1">
    <location>
        <begin position="56"/>
        <end position="75"/>
    </location>
</feature>
<dbReference type="KEGG" id="lcre:Pla8534_59780"/>
<dbReference type="PANTHER" id="PTHR30093">
    <property type="entry name" value="GENERAL SECRETION PATHWAY PROTEIN G"/>
    <property type="match status" value="1"/>
</dbReference>
<sequence>MRNFTLLVLASCMAILLPGCSCSEQKSRLELAAMRKRGDQESAAPSAPAPAPAKKPPAAEAPAKTPEPVQETPAAAPAPPRPKYPTPATLPSFPALSSAAADASPSNRRQAGLERLARISKAMIAYREQTGRLPPAAITGGDPPRPLLSWRVLLLPYLGEQELYEQFHLDESWDSEHNQPLLARMPDVYRSAEAEPGRTLFQIPKAQGGLFEAPGGLPEGQVSDGLAHTLMLLEVDADYSTPWSRPTDHLVTENEALTGLGKLRRDGFFAAWGDGSLCHIPNDIASQRLFAVFTAGGSEGITAAHVSQPAVAEVPGTRETVASRSPLAEFEVASELPSELPSSAASSGPLFETAESLFAQGFEKEAMAYYFAGVATSPGAEPWNGDWRWFAGARRPAPLLRWGLGIEVSGVPDNKTSLDPIAQFVNRYPTPAEGENLTKYVGEFGGWAYSMLPRADSYQMAGRRLPLPRAVSAVEPQPLDERHPADPIRRLAPGVFYLGTLDRNPMLQLAEREGIDIAIVFKVEIKVTKTGVSNTTSAEIIDMWTRERILETRQLNNRQVALIRQNPLKEDPLKVVMEQVQSRVVGEFSGVALPATLLPEHVRGRIATLAGARVNNPLPALAEIRFYLARGLIGKVEAQAACTEIVGEQKAEALFSVDATERLSAVKEWLPELRLTP</sequence>
<evidence type="ECO:0000313" key="4">
    <source>
        <dbReference type="Proteomes" id="UP000317648"/>
    </source>
</evidence>
<dbReference type="InterPro" id="IPR011453">
    <property type="entry name" value="DUF1559"/>
</dbReference>
<feature type="region of interest" description="Disordered" evidence="1">
    <location>
        <begin position="33"/>
        <end position="109"/>
    </location>
</feature>
<proteinExistence type="predicted"/>
<feature type="compositionally biased region" description="Pro residues" evidence="1">
    <location>
        <begin position="76"/>
        <end position="85"/>
    </location>
</feature>
<name>A0A518E201_9BACT</name>
<dbReference type="EMBL" id="CP036433">
    <property type="protein sequence ID" value="QDU98117.1"/>
    <property type="molecule type" value="Genomic_DNA"/>
</dbReference>
<organism evidence="3 4">
    <name type="scientific">Lignipirellula cremea</name>
    <dbReference type="NCBI Taxonomy" id="2528010"/>
    <lineage>
        <taxon>Bacteria</taxon>
        <taxon>Pseudomonadati</taxon>
        <taxon>Planctomycetota</taxon>
        <taxon>Planctomycetia</taxon>
        <taxon>Pirellulales</taxon>
        <taxon>Pirellulaceae</taxon>
        <taxon>Lignipirellula</taxon>
    </lineage>
</organism>
<reference evidence="3 4" key="1">
    <citation type="submission" date="2019-02" db="EMBL/GenBank/DDBJ databases">
        <title>Deep-cultivation of Planctomycetes and their phenomic and genomic characterization uncovers novel biology.</title>
        <authorList>
            <person name="Wiegand S."/>
            <person name="Jogler M."/>
            <person name="Boedeker C."/>
            <person name="Pinto D."/>
            <person name="Vollmers J."/>
            <person name="Rivas-Marin E."/>
            <person name="Kohn T."/>
            <person name="Peeters S.H."/>
            <person name="Heuer A."/>
            <person name="Rast P."/>
            <person name="Oberbeckmann S."/>
            <person name="Bunk B."/>
            <person name="Jeske O."/>
            <person name="Meyerdierks A."/>
            <person name="Storesund J.E."/>
            <person name="Kallscheuer N."/>
            <person name="Luecker S."/>
            <person name="Lage O.M."/>
            <person name="Pohl T."/>
            <person name="Merkel B.J."/>
            <person name="Hornburger P."/>
            <person name="Mueller R.-W."/>
            <person name="Bruemmer F."/>
            <person name="Labrenz M."/>
            <person name="Spormann A.M."/>
            <person name="Op den Camp H."/>
            <person name="Overmann J."/>
            <person name="Amann R."/>
            <person name="Jetten M.S.M."/>
            <person name="Mascher T."/>
            <person name="Medema M.H."/>
            <person name="Devos D.P."/>
            <person name="Kaster A.-K."/>
            <person name="Ovreas L."/>
            <person name="Rohde M."/>
            <person name="Galperin M.Y."/>
            <person name="Jogler C."/>
        </authorList>
    </citation>
    <scope>NUCLEOTIDE SEQUENCE [LARGE SCALE GENOMIC DNA]</scope>
    <source>
        <strain evidence="3 4">Pla85_3_4</strain>
    </source>
</reference>
<dbReference type="OrthoDB" id="285651at2"/>
<accession>A0A518E201</accession>
<evidence type="ECO:0000256" key="1">
    <source>
        <dbReference type="SAM" id="MobiDB-lite"/>
    </source>
</evidence>
<evidence type="ECO:0000259" key="2">
    <source>
        <dbReference type="Pfam" id="PF07596"/>
    </source>
</evidence>
<dbReference type="AlphaFoldDB" id="A0A518E201"/>
<dbReference type="Proteomes" id="UP000317648">
    <property type="component" value="Chromosome"/>
</dbReference>
<dbReference type="Pfam" id="PF07596">
    <property type="entry name" value="SBP_bac_10"/>
    <property type="match status" value="1"/>
</dbReference>
<gene>
    <name evidence="3" type="ORF">Pla8534_59780</name>
</gene>
<dbReference type="RefSeq" id="WP_145057101.1">
    <property type="nucleotide sequence ID" value="NZ_CP036433.1"/>
</dbReference>
<feature type="domain" description="DUF1559" evidence="2">
    <location>
        <begin position="108"/>
        <end position="185"/>
    </location>
</feature>
<evidence type="ECO:0000313" key="3">
    <source>
        <dbReference type="EMBL" id="QDU98117.1"/>
    </source>
</evidence>
<protein>
    <recommendedName>
        <fullName evidence="2">DUF1559 domain-containing protein</fullName>
    </recommendedName>
</protein>
<dbReference type="PANTHER" id="PTHR30093:SF2">
    <property type="entry name" value="TYPE II SECRETION SYSTEM PROTEIN H"/>
    <property type="match status" value="1"/>
</dbReference>